<protein>
    <submittedName>
        <fullName evidence="2">Uncharacterized protein</fullName>
    </submittedName>
</protein>
<evidence type="ECO:0000313" key="3">
    <source>
        <dbReference type="Proteomes" id="UP000265520"/>
    </source>
</evidence>
<dbReference type="Proteomes" id="UP000265520">
    <property type="component" value="Unassembled WGS sequence"/>
</dbReference>
<keyword evidence="3" id="KW-1185">Reference proteome</keyword>
<dbReference type="AlphaFoldDB" id="A0A392U3U9"/>
<sequence>MPISSNDPSKGDPEKRPTYGAKGHPSKRTKSCPPGVTRSVISGPWSLEWLH</sequence>
<reference evidence="2 3" key="1">
    <citation type="journal article" date="2018" name="Front. Plant Sci.">
        <title>Red Clover (Trifolium pratense) and Zigzag Clover (T. medium) - A Picture of Genomic Similarities and Differences.</title>
        <authorList>
            <person name="Dluhosova J."/>
            <person name="Istvanek J."/>
            <person name="Nedelnik J."/>
            <person name="Repkova J."/>
        </authorList>
    </citation>
    <scope>NUCLEOTIDE SEQUENCE [LARGE SCALE GENOMIC DNA]</scope>
    <source>
        <strain evidence="3">cv. 10/8</strain>
        <tissue evidence="2">Leaf</tissue>
    </source>
</reference>
<evidence type="ECO:0000256" key="1">
    <source>
        <dbReference type="SAM" id="MobiDB-lite"/>
    </source>
</evidence>
<accession>A0A392U3U9</accession>
<name>A0A392U3U9_9FABA</name>
<proteinExistence type="predicted"/>
<feature type="region of interest" description="Disordered" evidence="1">
    <location>
        <begin position="1"/>
        <end position="51"/>
    </location>
</feature>
<comment type="caution">
    <text evidence="2">The sequence shown here is derived from an EMBL/GenBank/DDBJ whole genome shotgun (WGS) entry which is preliminary data.</text>
</comment>
<dbReference type="EMBL" id="LXQA010731360">
    <property type="protein sequence ID" value="MCI68143.1"/>
    <property type="molecule type" value="Genomic_DNA"/>
</dbReference>
<evidence type="ECO:0000313" key="2">
    <source>
        <dbReference type="EMBL" id="MCI68143.1"/>
    </source>
</evidence>
<feature type="non-terminal residue" evidence="2">
    <location>
        <position position="51"/>
    </location>
</feature>
<organism evidence="2 3">
    <name type="scientific">Trifolium medium</name>
    <dbReference type="NCBI Taxonomy" id="97028"/>
    <lineage>
        <taxon>Eukaryota</taxon>
        <taxon>Viridiplantae</taxon>
        <taxon>Streptophyta</taxon>
        <taxon>Embryophyta</taxon>
        <taxon>Tracheophyta</taxon>
        <taxon>Spermatophyta</taxon>
        <taxon>Magnoliopsida</taxon>
        <taxon>eudicotyledons</taxon>
        <taxon>Gunneridae</taxon>
        <taxon>Pentapetalae</taxon>
        <taxon>rosids</taxon>
        <taxon>fabids</taxon>
        <taxon>Fabales</taxon>
        <taxon>Fabaceae</taxon>
        <taxon>Papilionoideae</taxon>
        <taxon>50 kb inversion clade</taxon>
        <taxon>NPAAA clade</taxon>
        <taxon>Hologalegina</taxon>
        <taxon>IRL clade</taxon>
        <taxon>Trifolieae</taxon>
        <taxon>Trifolium</taxon>
    </lineage>
</organism>